<dbReference type="OrthoDB" id="10460837at2759"/>
<dbReference type="AlphaFoldDB" id="A0A2Z6Q5N9"/>
<evidence type="ECO:0000313" key="4">
    <source>
        <dbReference type="EMBL" id="GES96264.1"/>
    </source>
</evidence>
<dbReference type="EMBL" id="BEXD01000160">
    <property type="protein sequence ID" value="GBB84845.1"/>
    <property type="molecule type" value="Genomic_DNA"/>
</dbReference>
<reference evidence="4" key="2">
    <citation type="submission" date="2019-10" db="EMBL/GenBank/DDBJ databases">
        <title>Conservation and host-specific expression of non-tandemly repeated heterogenous ribosome RNA gene in arbuscular mycorrhizal fungi.</title>
        <authorList>
            <person name="Maeda T."/>
            <person name="Kobayashi Y."/>
            <person name="Nakagawa T."/>
            <person name="Ezawa T."/>
            <person name="Yamaguchi K."/>
            <person name="Bino T."/>
            <person name="Nishimoto Y."/>
            <person name="Shigenobu S."/>
            <person name="Kawaguchi M."/>
        </authorList>
    </citation>
    <scope>NUCLEOTIDE SEQUENCE</scope>
    <source>
        <strain evidence="4">HR1</strain>
    </source>
</reference>
<feature type="region of interest" description="Disordered" evidence="2">
    <location>
        <begin position="225"/>
        <end position="262"/>
    </location>
</feature>
<evidence type="ECO:0000313" key="5">
    <source>
        <dbReference type="Proteomes" id="UP000247702"/>
    </source>
</evidence>
<accession>A0A2Z6Q5N9</accession>
<dbReference type="Proteomes" id="UP000247702">
    <property type="component" value="Unassembled WGS sequence"/>
</dbReference>
<dbReference type="EMBL" id="BLAL01000250">
    <property type="protein sequence ID" value="GES96264.1"/>
    <property type="molecule type" value="Genomic_DNA"/>
</dbReference>
<sequence>MSTNNIDESNENIFSTFDDKSKKCIEKLGLTESELCLIHKALIIIHKTCEDVKSITYINDESAKLSCGRSFGSISFDLIHSSRNNINDLTNDQELKNKFDEQIKQNQELQDKNDELMHCLRDLKDDVANFKNLYKEAVSRYKSLELQYDTLMNFADKSSNYQNKEISSMPPTVETIKSSTNYKTSSYDSNSDINELDREILDLSDYDSSESNPFKSHTLDNLPVKKNQVIKKNDDRQSTNNYEEERESVGRQQHKFQKNVDRKESLIEKGKKLCQILNSSNYNNQIQRISHNSLQEISNALNIINNKEQISITDIDSAKNRLLQWHNQDNQCEIIQNEIHKYKLYHLKMLYDIYSGLANLGKELNTNKQTAIGNIKSWVSSIVKNTLVVSDRTERRYRSGCIRIQSLLENGITYQQLVNAGCTLSTFYGDSADYKLFVMQLPTHIRNNVGNQSNSLTKFTNILTTTKNNKKVRLTTTFNKKLGSSIVMSNDKAVIDENAVKERQIDKQQPATFTALLINKSFRQE</sequence>
<name>A0A2Z6Q5N9_9GLOM</name>
<proteinExistence type="predicted"/>
<evidence type="ECO:0000256" key="2">
    <source>
        <dbReference type="SAM" id="MobiDB-lite"/>
    </source>
</evidence>
<feature type="coiled-coil region" evidence="1">
    <location>
        <begin position="92"/>
        <end position="147"/>
    </location>
</feature>
<evidence type="ECO:0000256" key="1">
    <source>
        <dbReference type="SAM" id="Coils"/>
    </source>
</evidence>
<reference evidence="3 5" key="1">
    <citation type="submission" date="2017-11" db="EMBL/GenBank/DDBJ databases">
        <title>The genome of Rhizophagus clarus HR1 reveals common genetic basis of auxotrophy among arbuscular mycorrhizal fungi.</title>
        <authorList>
            <person name="Kobayashi Y."/>
        </authorList>
    </citation>
    <scope>NUCLEOTIDE SEQUENCE [LARGE SCALE GENOMIC DNA]</scope>
    <source>
        <strain evidence="3 5">HR1</strain>
    </source>
</reference>
<keyword evidence="5" id="KW-1185">Reference proteome</keyword>
<protein>
    <submittedName>
        <fullName evidence="3">Uncharacterized protein</fullName>
    </submittedName>
</protein>
<keyword evidence="1" id="KW-0175">Coiled coil</keyword>
<dbReference type="Proteomes" id="UP000615446">
    <property type="component" value="Unassembled WGS sequence"/>
</dbReference>
<organism evidence="3 5">
    <name type="scientific">Rhizophagus clarus</name>
    <dbReference type="NCBI Taxonomy" id="94130"/>
    <lineage>
        <taxon>Eukaryota</taxon>
        <taxon>Fungi</taxon>
        <taxon>Fungi incertae sedis</taxon>
        <taxon>Mucoromycota</taxon>
        <taxon>Glomeromycotina</taxon>
        <taxon>Glomeromycetes</taxon>
        <taxon>Glomerales</taxon>
        <taxon>Glomeraceae</taxon>
        <taxon>Rhizophagus</taxon>
    </lineage>
</organism>
<evidence type="ECO:0000313" key="3">
    <source>
        <dbReference type="EMBL" id="GBB84845.1"/>
    </source>
</evidence>
<comment type="caution">
    <text evidence="3">The sequence shown here is derived from an EMBL/GenBank/DDBJ whole genome shotgun (WGS) entry which is preliminary data.</text>
</comment>
<gene>
    <name evidence="4" type="ORF">RCL2_002289800</name>
    <name evidence="3" type="ORF">RclHR1_11410003</name>
</gene>